<evidence type="ECO:0000256" key="2">
    <source>
        <dbReference type="ARBA" id="ARBA00009410"/>
    </source>
</evidence>
<dbReference type="Gene3D" id="3.30.9.10">
    <property type="entry name" value="D-Amino Acid Oxidase, subunit A, domain 2"/>
    <property type="match status" value="1"/>
</dbReference>
<keyword evidence="3" id="KW-0285">Flavoprotein</keyword>
<keyword evidence="4" id="KW-0560">Oxidoreductase</keyword>
<dbReference type="PANTHER" id="PTHR13847">
    <property type="entry name" value="SARCOSINE DEHYDROGENASE-RELATED"/>
    <property type="match status" value="1"/>
</dbReference>
<dbReference type="InterPro" id="IPR036188">
    <property type="entry name" value="FAD/NAD-bd_sf"/>
</dbReference>
<dbReference type="PANTHER" id="PTHR13847:SF286">
    <property type="entry name" value="D-AMINO ACID DEHYDROGENASE"/>
    <property type="match status" value="1"/>
</dbReference>
<dbReference type="Proteomes" id="UP000286288">
    <property type="component" value="Unassembled WGS sequence"/>
</dbReference>
<evidence type="ECO:0000259" key="5">
    <source>
        <dbReference type="Pfam" id="PF01266"/>
    </source>
</evidence>
<evidence type="ECO:0000313" key="6">
    <source>
        <dbReference type="EMBL" id="RHK08222.1"/>
    </source>
</evidence>
<dbReference type="Pfam" id="PF01266">
    <property type="entry name" value="DAO"/>
    <property type="match status" value="1"/>
</dbReference>
<evidence type="ECO:0000256" key="3">
    <source>
        <dbReference type="ARBA" id="ARBA00022630"/>
    </source>
</evidence>
<dbReference type="EMBL" id="QRMZ01000001">
    <property type="protein sequence ID" value="RHK08222.1"/>
    <property type="molecule type" value="Genomic_DNA"/>
</dbReference>
<dbReference type="AlphaFoldDB" id="A0A415EY40"/>
<evidence type="ECO:0000256" key="1">
    <source>
        <dbReference type="ARBA" id="ARBA00001974"/>
    </source>
</evidence>
<organism evidence="6 7">
    <name type="scientific">Enterococcus casseliflavus</name>
    <name type="common">Enterococcus flavescens</name>
    <dbReference type="NCBI Taxonomy" id="37734"/>
    <lineage>
        <taxon>Bacteria</taxon>
        <taxon>Bacillati</taxon>
        <taxon>Bacillota</taxon>
        <taxon>Bacilli</taxon>
        <taxon>Lactobacillales</taxon>
        <taxon>Enterococcaceae</taxon>
        <taxon>Enterococcus</taxon>
    </lineage>
</organism>
<dbReference type="Gene3D" id="3.50.50.60">
    <property type="entry name" value="FAD/NAD(P)-binding domain"/>
    <property type="match status" value="1"/>
</dbReference>
<dbReference type="GO" id="GO:0005737">
    <property type="term" value="C:cytoplasm"/>
    <property type="evidence" value="ECO:0007669"/>
    <property type="project" value="TreeGrafter"/>
</dbReference>
<evidence type="ECO:0000313" key="7">
    <source>
        <dbReference type="Proteomes" id="UP000286288"/>
    </source>
</evidence>
<accession>A0A415EY40</accession>
<feature type="domain" description="FAD dependent oxidoreductase" evidence="5">
    <location>
        <begin position="3"/>
        <end position="345"/>
    </location>
</feature>
<comment type="similarity">
    <text evidence="2">Belongs to the DadA oxidoreductase family.</text>
</comment>
<name>A0A415EY40_ENTCA</name>
<proteinExistence type="inferred from homology"/>
<dbReference type="SUPFAM" id="SSF51905">
    <property type="entry name" value="FAD/NAD(P)-binding domain"/>
    <property type="match status" value="1"/>
</dbReference>
<comment type="cofactor">
    <cofactor evidence="1">
        <name>FAD</name>
        <dbReference type="ChEBI" id="CHEBI:57692"/>
    </cofactor>
</comment>
<dbReference type="SUPFAM" id="SSF54373">
    <property type="entry name" value="FAD-linked reductases, C-terminal domain"/>
    <property type="match status" value="1"/>
</dbReference>
<dbReference type="InterPro" id="IPR006076">
    <property type="entry name" value="FAD-dep_OxRdtase"/>
</dbReference>
<dbReference type="GO" id="GO:0016491">
    <property type="term" value="F:oxidoreductase activity"/>
    <property type="evidence" value="ECO:0007669"/>
    <property type="project" value="UniProtKB-KW"/>
</dbReference>
<reference evidence="6 7" key="1">
    <citation type="submission" date="2018-08" db="EMBL/GenBank/DDBJ databases">
        <title>A genome reference for cultivated species of the human gut microbiota.</title>
        <authorList>
            <person name="Zou Y."/>
            <person name="Xue W."/>
            <person name="Luo G."/>
        </authorList>
    </citation>
    <scope>NUCLEOTIDE SEQUENCE [LARGE SCALE GENOMIC DNA]</scope>
    <source>
        <strain evidence="6 7">AF48-16</strain>
    </source>
</reference>
<gene>
    <name evidence="6" type="ORF">DW084_00615</name>
</gene>
<comment type="caution">
    <text evidence="6">The sequence shown here is derived from an EMBL/GenBank/DDBJ whole genome shotgun (WGS) entry which is preliminary data.</text>
</comment>
<sequence length="371" mass="40475">MKKVVIIGGGIIGLTLANYLDKTKFDVTVIDSLIGQATSASAGIISPWLSKRRNKKWYQLAQDGAAFFPQLVRDFALDESIYAPCGTLVVRPEKALQELAELAENRRKAAPEIGEIDLLTDPQTKEVLPLLKEMPSLRISGGGRLDGQAYLAHLKATAQQQQVAFIEEKAEIVRNDNHWQIKTKNHFLETEILCLTAGPGLLDLLSTLGYQVDIRPQKGQLLSFATSLPTNSWPVAMLEGEGDLIPFSDGQILLGATHENDAGWDLTPTEAAKQQLMTGIGAYLEDPEALFASPMTMRVGTRAYTSDFAPFFGEVPDETNLFAASGLGSSGLTTGPYIGYLLANRINDGGSQPKNFSSYTKPMTEYIKKHL</sequence>
<evidence type="ECO:0000256" key="4">
    <source>
        <dbReference type="ARBA" id="ARBA00023002"/>
    </source>
</evidence>
<protein>
    <submittedName>
        <fullName evidence="6">FAD-binding oxidoreductase</fullName>
    </submittedName>
</protein>